<dbReference type="Gramene" id="mRNA:HanXRQr2_Chr16g0744831">
    <property type="protein sequence ID" value="CDS:HanXRQr2_Chr16g0744831.1"/>
    <property type="gene ID" value="HanXRQr2_Chr16g0744831"/>
</dbReference>
<comment type="caution">
    <text evidence="2">The sequence shown here is derived from an EMBL/GenBank/DDBJ whole genome shotgun (WGS) entry which is preliminary data.</text>
</comment>
<evidence type="ECO:0000313" key="2">
    <source>
        <dbReference type="EMBL" id="KAF5759729.1"/>
    </source>
</evidence>
<feature type="region of interest" description="Disordered" evidence="1">
    <location>
        <begin position="33"/>
        <end position="57"/>
    </location>
</feature>
<organism evidence="2 3">
    <name type="scientific">Helianthus annuus</name>
    <name type="common">Common sunflower</name>
    <dbReference type="NCBI Taxonomy" id="4232"/>
    <lineage>
        <taxon>Eukaryota</taxon>
        <taxon>Viridiplantae</taxon>
        <taxon>Streptophyta</taxon>
        <taxon>Embryophyta</taxon>
        <taxon>Tracheophyta</taxon>
        <taxon>Spermatophyta</taxon>
        <taxon>Magnoliopsida</taxon>
        <taxon>eudicotyledons</taxon>
        <taxon>Gunneridae</taxon>
        <taxon>Pentapetalae</taxon>
        <taxon>asterids</taxon>
        <taxon>campanulids</taxon>
        <taxon>Asterales</taxon>
        <taxon>Asteraceae</taxon>
        <taxon>Asteroideae</taxon>
        <taxon>Heliantheae alliance</taxon>
        <taxon>Heliantheae</taxon>
        <taxon>Helianthus</taxon>
    </lineage>
</organism>
<dbReference type="Proteomes" id="UP000215914">
    <property type="component" value="Unassembled WGS sequence"/>
</dbReference>
<evidence type="ECO:0000313" key="3">
    <source>
        <dbReference type="Proteomes" id="UP000215914"/>
    </source>
</evidence>
<accession>A0A9K3GZY8</accession>
<dbReference type="EMBL" id="MNCJ02000331">
    <property type="protein sequence ID" value="KAF5759729.1"/>
    <property type="molecule type" value="Genomic_DNA"/>
</dbReference>
<protein>
    <recommendedName>
        <fullName evidence="4">Reverse transcriptase domain-containing protein</fullName>
    </recommendedName>
</protein>
<proteinExistence type="predicted"/>
<evidence type="ECO:0000256" key="1">
    <source>
        <dbReference type="SAM" id="MobiDB-lite"/>
    </source>
</evidence>
<gene>
    <name evidence="2" type="ORF">HanXRQr2_Chr16g0744831</name>
</gene>
<feature type="compositionally biased region" description="Basic and acidic residues" evidence="1">
    <location>
        <begin position="35"/>
        <end position="46"/>
    </location>
</feature>
<sequence length="114" mass="13124">MPYRQKRMPPRRDTNTSTLPRIEVELRKHHSQAITRHEALRFKHSDGTTGNNPPTDRTYKQFLNCKPLNFDETGSAIAFVRWSEKIDSILRMTNCSPQESVTFTLGSFLNGTLS</sequence>
<keyword evidence="3" id="KW-1185">Reference proteome</keyword>
<name>A0A9K3GZY8_HELAN</name>
<reference evidence="2" key="2">
    <citation type="submission" date="2020-06" db="EMBL/GenBank/DDBJ databases">
        <title>Helianthus annuus Genome sequencing and assembly Release 2.</title>
        <authorList>
            <person name="Gouzy J."/>
            <person name="Langlade N."/>
            <person name="Munos S."/>
        </authorList>
    </citation>
    <scope>NUCLEOTIDE SEQUENCE</scope>
    <source>
        <tissue evidence="2">Leaves</tissue>
    </source>
</reference>
<dbReference type="AlphaFoldDB" id="A0A9K3GZY8"/>
<evidence type="ECO:0008006" key="4">
    <source>
        <dbReference type="Google" id="ProtNLM"/>
    </source>
</evidence>
<reference evidence="2" key="1">
    <citation type="journal article" date="2017" name="Nature">
        <title>The sunflower genome provides insights into oil metabolism, flowering and Asterid evolution.</title>
        <authorList>
            <person name="Badouin H."/>
            <person name="Gouzy J."/>
            <person name="Grassa C.J."/>
            <person name="Murat F."/>
            <person name="Staton S.E."/>
            <person name="Cottret L."/>
            <person name="Lelandais-Briere C."/>
            <person name="Owens G.L."/>
            <person name="Carrere S."/>
            <person name="Mayjonade B."/>
            <person name="Legrand L."/>
            <person name="Gill N."/>
            <person name="Kane N.C."/>
            <person name="Bowers J.E."/>
            <person name="Hubner S."/>
            <person name="Bellec A."/>
            <person name="Berard A."/>
            <person name="Berges H."/>
            <person name="Blanchet N."/>
            <person name="Boniface M.C."/>
            <person name="Brunel D."/>
            <person name="Catrice O."/>
            <person name="Chaidir N."/>
            <person name="Claudel C."/>
            <person name="Donnadieu C."/>
            <person name="Faraut T."/>
            <person name="Fievet G."/>
            <person name="Helmstetter N."/>
            <person name="King M."/>
            <person name="Knapp S.J."/>
            <person name="Lai Z."/>
            <person name="Le Paslier M.C."/>
            <person name="Lippi Y."/>
            <person name="Lorenzon L."/>
            <person name="Mandel J.R."/>
            <person name="Marage G."/>
            <person name="Marchand G."/>
            <person name="Marquand E."/>
            <person name="Bret-Mestries E."/>
            <person name="Morien E."/>
            <person name="Nambeesan S."/>
            <person name="Nguyen T."/>
            <person name="Pegot-Espagnet P."/>
            <person name="Pouilly N."/>
            <person name="Raftis F."/>
            <person name="Sallet E."/>
            <person name="Schiex T."/>
            <person name="Thomas J."/>
            <person name="Vandecasteele C."/>
            <person name="Vares D."/>
            <person name="Vear F."/>
            <person name="Vautrin S."/>
            <person name="Crespi M."/>
            <person name="Mangin B."/>
            <person name="Burke J.M."/>
            <person name="Salse J."/>
            <person name="Munos S."/>
            <person name="Vincourt P."/>
            <person name="Rieseberg L.H."/>
            <person name="Langlade N.B."/>
        </authorList>
    </citation>
    <scope>NUCLEOTIDE SEQUENCE</scope>
    <source>
        <tissue evidence="2">Leaves</tissue>
    </source>
</reference>